<gene>
    <name evidence="2" type="ORF">CDAR_595311</name>
</gene>
<feature type="non-terminal residue" evidence="2">
    <location>
        <position position="1"/>
    </location>
</feature>
<reference evidence="2 3" key="1">
    <citation type="submission" date="2021-06" db="EMBL/GenBank/DDBJ databases">
        <title>Caerostris darwini draft genome.</title>
        <authorList>
            <person name="Kono N."/>
            <person name="Arakawa K."/>
        </authorList>
    </citation>
    <scope>NUCLEOTIDE SEQUENCE [LARGE SCALE GENOMIC DNA]</scope>
</reference>
<proteinExistence type="predicted"/>
<protein>
    <submittedName>
        <fullName evidence="2">Uncharacterized protein</fullName>
    </submittedName>
</protein>
<organism evidence="2 3">
    <name type="scientific">Caerostris darwini</name>
    <dbReference type="NCBI Taxonomy" id="1538125"/>
    <lineage>
        <taxon>Eukaryota</taxon>
        <taxon>Metazoa</taxon>
        <taxon>Ecdysozoa</taxon>
        <taxon>Arthropoda</taxon>
        <taxon>Chelicerata</taxon>
        <taxon>Arachnida</taxon>
        <taxon>Araneae</taxon>
        <taxon>Araneomorphae</taxon>
        <taxon>Entelegynae</taxon>
        <taxon>Araneoidea</taxon>
        <taxon>Araneidae</taxon>
        <taxon>Caerostris</taxon>
    </lineage>
</organism>
<accession>A0AAV4Q2K4</accession>
<comment type="caution">
    <text evidence="2">The sequence shown here is derived from an EMBL/GenBank/DDBJ whole genome shotgun (WGS) entry which is preliminary data.</text>
</comment>
<evidence type="ECO:0000313" key="3">
    <source>
        <dbReference type="Proteomes" id="UP001054837"/>
    </source>
</evidence>
<keyword evidence="1" id="KW-0472">Membrane</keyword>
<sequence length="77" mass="8669">KPSKLFHNMQCRNMHAESHNVTDELTLELFMQHLTASVQFIFAPISLLTLLKAAEVADRISETNPMPIAASSVTKRF</sequence>
<dbReference type="EMBL" id="BPLQ01003854">
    <property type="protein sequence ID" value="GIY03868.1"/>
    <property type="molecule type" value="Genomic_DNA"/>
</dbReference>
<name>A0AAV4Q2K4_9ARAC</name>
<dbReference type="Proteomes" id="UP001054837">
    <property type="component" value="Unassembled WGS sequence"/>
</dbReference>
<keyword evidence="1" id="KW-0812">Transmembrane</keyword>
<evidence type="ECO:0000313" key="2">
    <source>
        <dbReference type="EMBL" id="GIY03868.1"/>
    </source>
</evidence>
<keyword evidence="1" id="KW-1133">Transmembrane helix</keyword>
<feature type="transmembrane region" description="Helical" evidence="1">
    <location>
        <begin position="30"/>
        <end position="51"/>
    </location>
</feature>
<dbReference type="AlphaFoldDB" id="A0AAV4Q2K4"/>
<keyword evidence="3" id="KW-1185">Reference proteome</keyword>
<evidence type="ECO:0000256" key="1">
    <source>
        <dbReference type="SAM" id="Phobius"/>
    </source>
</evidence>